<evidence type="ECO:0000313" key="6">
    <source>
        <dbReference type="EMBL" id="KXN65321.1"/>
    </source>
</evidence>
<keyword evidence="1" id="KW-0880">Kelch repeat</keyword>
<evidence type="ECO:0000313" key="7">
    <source>
        <dbReference type="Proteomes" id="UP000070444"/>
    </source>
</evidence>
<keyword evidence="2" id="KW-0677">Repeat</keyword>
<dbReference type="Pfam" id="PF24981">
    <property type="entry name" value="Beta-prop_ATRN-LZTR1"/>
    <property type="match status" value="1"/>
</dbReference>
<dbReference type="AlphaFoldDB" id="A0A137NRE9"/>
<dbReference type="EMBL" id="KQ964911">
    <property type="protein sequence ID" value="KXN65321.1"/>
    <property type="molecule type" value="Genomic_DNA"/>
</dbReference>
<gene>
    <name evidence="6" type="ORF">CONCODRAFT_13125</name>
</gene>
<dbReference type="InterPro" id="IPR056737">
    <property type="entry name" value="Beta-prop_ATRN-MKLN-like"/>
</dbReference>
<accession>A0A137NRE9</accession>
<keyword evidence="4" id="KW-0732">Signal</keyword>
<feature type="signal peptide" evidence="4">
    <location>
        <begin position="1"/>
        <end position="16"/>
    </location>
</feature>
<feature type="chain" id="PRO_5007293980" description="Attractin/MKLN-like beta-propeller domain-containing protein" evidence="4">
    <location>
        <begin position="17"/>
        <end position="484"/>
    </location>
</feature>
<sequence>MFLLLFTIYFLTVVSEYEIAVSVRVRGDKIIAIYQSYNVYNVKVRVFELKEGAISDIYKSRKTYDFGHSDIGFELKFIDIPDNFQEDKNKLWLKFARQGSYYGTHNSQFINWVGFINLNDMSLEKNFDFIKFPTDENFPVSSYTMNTITNKLGSALYITGGELYSKKNNSYSVSNSFFKYNFTTKEWKDMTNTANEKLKPLFDHSSAVIHDRYLVILGGGRQIIYNTEPGVDYSNRPVLKYNSLYNLTIFDTYSNSWENVNIKADIFETNIATFRFIKFTAVAHNDNIIVFGGTAGENQSNVASSHEYLGILDFKSKNWAWSPIRYENGSKYLSFISGESIKVQNDQLLIFTSILENRNNIPIHVYDLNSKRMKSTLRLSNSSNGVDSIMDSNEAHYKSKIFPNYAIVLITISCAVLLSAFTYLSYRIIKKNSISKNCKTKSNGPIREVWADPDIYNTNNIINFDENNRSNALYSNELNQSSDN</sequence>
<evidence type="ECO:0000256" key="4">
    <source>
        <dbReference type="SAM" id="SignalP"/>
    </source>
</evidence>
<evidence type="ECO:0000256" key="1">
    <source>
        <dbReference type="ARBA" id="ARBA00022441"/>
    </source>
</evidence>
<dbReference type="SUPFAM" id="SSF117281">
    <property type="entry name" value="Kelch motif"/>
    <property type="match status" value="1"/>
</dbReference>
<keyword evidence="3" id="KW-1133">Transmembrane helix</keyword>
<keyword evidence="3" id="KW-0812">Transmembrane</keyword>
<feature type="domain" description="Attractin/MKLN-like beta-propeller" evidence="5">
    <location>
        <begin position="138"/>
        <end position="302"/>
    </location>
</feature>
<feature type="transmembrane region" description="Helical" evidence="3">
    <location>
        <begin position="405"/>
        <end position="426"/>
    </location>
</feature>
<dbReference type="InterPro" id="IPR015915">
    <property type="entry name" value="Kelch-typ_b-propeller"/>
</dbReference>
<protein>
    <recommendedName>
        <fullName evidence="5">Attractin/MKLN-like beta-propeller domain-containing protein</fullName>
    </recommendedName>
</protein>
<evidence type="ECO:0000259" key="5">
    <source>
        <dbReference type="Pfam" id="PF24981"/>
    </source>
</evidence>
<dbReference type="Proteomes" id="UP000070444">
    <property type="component" value="Unassembled WGS sequence"/>
</dbReference>
<keyword evidence="7" id="KW-1185">Reference proteome</keyword>
<dbReference type="OrthoDB" id="432528at2759"/>
<evidence type="ECO:0000256" key="3">
    <source>
        <dbReference type="SAM" id="Phobius"/>
    </source>
</evidence>
<organism evidence="6 7">
    <name type="scientific">Conidiobolus coronatus (strain ATCC 28846 / CBS 209.66 / NRRL 28638)</name>
    <name type="common">Delacroixia coronata</name>
    <dbReference type="NCBI Taxonomy" id="796925"/>
    <lineage>
        <taxon>Eukaryota</taxon>
        <taxon>Fungi</taxon>
        <taxon>Fungi incertae sedis</taxon>
        <taxon>Zoopagomycota</taxon>
        <taxon>Entomophthoromycotina</taxon>
        <taxon>Entomophthoromycetes</taxon>
        <taxon>Entomophthorales</taxon>
        <taxon>Ancylistaceae</taxon>
        <taxon>Conidiobolus</taxon>
    </lineage>
</organism>
<name>A0A137NRE9_CONC2</name>
<proteinExistence type="predicted"/>
<reference evidence="6 7" key="1">
    <citation type="journal article" date="2015" name="Genome Biol. Evol.">
        <title>Phylogenomic analyses indicate that early fungi evolved digesting cell walls of algal ancestors of land plants.</title>
        <authorList>
            <person name="Chang Y."/>
            <person name="Wang S."/>
            <person name="Sekimoto S."/>
            <person name="Aerts A.L."/>
            <person name="Choi C."/>
            <person name="Clum A."/>
            <person name="LaButti K.M."/>
            <person name="Lindquist E.A."/>
            <person name="Yee Ngan C."/>
            <person name="Ohm R.A."/>
            <person name="Salamov A.A."/>
            <person name="Grigoriev I.V."/>
            <person name="Spatafora J.W."/>
            <person name="Berbee M.L."/>
        </authorList>
    </citation>
    <scope>NUCLEOTIDE SEQUENCE [LARGE SCALE GENOMIC DNA]</scope>
    <source>
        <strain evidence="6 7">NRRL 28638</strain>
    </source>
</reference>
<keyword evidence="3" id="KW-0472">Membrane</keyword>
<evidence type="ECO:0000256" key="2">
    <source>
        <dbReference type="ARBA" id="ARBA00022737"/>
    </source>
</evidence>
<dbReference type="Gene3D" id="2.120.10.80">
    <property type="entry name" value="Kelch-type beta propeller"/>
    <property type="match status" value="1"/>
</dbReference>